<organism evidence="2 4">
    <name type="scientific">Roseovarius indicus</name>
    <dbReference type="NCBI Taxonomy" id="540747"/>
    <lineage>
        <taxon>Bacteria</taxon>
        <taxon>Pseudomonadati</taxon>
        <taxon>Pseudomonadota</taxon>
        <taxon>Alphaproteobacteria</taxon>
        <taxon>Rhodobacterales</taxon>
        <taxon>Roseobacteraceae</taxon>
        <taxon>Roseovarius</taxon>
    </lineage>
</organism>
<sequence>MLKMSPAAMKAKRKADRRERDRLRGRLRQQRFEALADELARVIKLAFAAGDTGSLFGMEGPLRAGIRSDLCLAGWQWETADLLARDLLTEAFKRARAVRPTWYEGQPDWVIHEGLLIERERCVKCGKQLPDGHKKYCSNLCADAHHHQIAELRKGSEDVVVKIATKNMT</sequence>
<dbReference type="PATRIC" id="fig|540747.5.peg.2365"/>
<reference evidence="3 5" key="2">
    <citation type="submission" date="2018-08" db="EMBL/GenBank/DDBJ databases">
        <title>Genetic Globetrotter - A new plasmid hitch-hiking vast phylogenetic and geographic distances.</title>
        <authorList>
            <person name="Vollmers J."/>
            <person name="Petersen J."/>
        </authorList>
    </citation>
    <scope>NUCLEOTIDE SEQUENCE [LARGE SCALE GENOMIC DNA]</scope>
    <source>
        <strain evidence="3 5">DSM 26383</strain>
    </source>
</reference>
<evidence type="ECO:0000313" key="4">
    <source>
        <dbReference type="Proteomes" id="UP000051401"/>
    </source>
</evidence>
<keyword evidence="4" id="KW-1185">Reference proteome</keyword>
<name>A0A0T5PCQ6_9RHOB</name>
<dbReference type="Proteomes" id="UP000051401">
    <property type="component" value="Unassembled WGS sequence"/>
</dbReference>
<accession>A0A0T5PCQ6</accession>
<evidence type="ECO:0000313" key="2">
    <source>
        <dbReference type="EMBL" id="KRS18849.1"/>
    </source>
</evidence>
<feature type="region of interest" description="Disordered" evidence="1">
    <location>
        <begin position="1"/>
        <end position="20"/>
    </location>
</feature>
<dbReference type="EMBL" id="CP031598">
    <property type="protein sequence ID" value="QEW26236.1"/>
    <property type="molecule type" value="Genomic_DNA"/>
</dbReference>
<dbReference type="OrthoDB" id="8371374at2"/>
<proteinExistence type="predicted"/>
<dbReference type="RefSeq" id="WP_074940072.1">
    <property type="nucleotide sequence ID" value="NZ_CP031598.1"/>
</dbReference>
<evidence type="ECO:0000313" key="3">
    <source>
        <dbReference type="EMBL" id="QEW26236.1"/>
    </source>
</evidence>
<protein>
    <submittedName>
        <fullName evidence="2">Uncharacterized protein</fullName>
    </submittedName>
</protein>
<dbReference type="AlphaFoldDB" id="A0A0T5PCQ6"/>
<evidence type="ECO:0000256" key="1">
    <source>
        <dbReference type="SAM" id="MobiDB-lite"/>
    </source>
</evidence>
<dbReference type="Proteomes" id="UP000325785">
    <property type="component" value="Chromosome"/>
</dbReference>
<dbReference type="EMBL" id="LAXI01000002">
    <property type="protein sequence ID" value="KRS18849.1"/>
    <property type="molecule type" value="Genomic_DNA"/>
</dbReference>
<dbReference type="KEGG" id="rid:RIdsm_02033"/>
<gene>
    <name evidence="3" type="ORF">RIdsm_02033</name>
    <name evidence="2" type="ORF">XM52_03955</name>
</gene>
<dbReference type="STRING" id="540747.SAMN04488031_103446"/>
<reference evidence="2 4" key="1">
    <citation type="submission" date="2015-04" db="EMBL/GenBank/DDBJ databases">
        <title>The draft genome sequence of Roseovarius indicus B108T.</title>
        <authorList>
            <person name="Li G."/>
            <person name="Lai Q."/>
            <person name="Shao Z."/>
            <person name="Yan P."/>
        </authorList>
    </citation>
    <scope>NUCLEOTIDE SEQUENCE [LARGE SCALE GENOMIC DNA]</scope>
    <source>
        <strain evidence="2 4">B108</strain>
    </source>
</reference>
<evidence type="ECO:0000313" key="5">
    <source>
        <dbReference type="Proteomes" id="UP000325785"/>
    </source>
</evidence>